<proteinExistence type="predicted"/>
<keyword evidence="1" id="KW-0732">Signal</keyword>
<accession>A0ABU3BBF3</accession>
<gene>
    <name evidence="3" type="ORF">RM531_15090</name>
</gene>
<evidence type="ECO:0000256" key="1">
    <source>
        <dbReference type="SAM" id="SignalP"/>
    </source>
</evidence>
<dbReference type="Gene3D" id="1.10.150.320">
    <property type="entry name" value="Photosystem II 12 kDa extrinsic protein"/>
    <property type="match status" value="1"/>
</dbReference>
<dbReference type="SMART" id="SM00278">
    <property type="entry name" value="HhH1"/>
    <property type="match status" value="2"/>
</dbReference>
<dbReference type="InterPro" id="IPR003583">
    <property type="entry name" value="Hlx-hairpin-Hlx_DNA-bd_motif"/>
</dbReference>
<feature type="chain" id="PRO_5045096247" evidence="1">
    <location>
        <begin position="22"/>
        <end position="86"/>
    </location>
</feature>
<evidence type="ECO:0000313" key="3">
    <source>
        <dbReference type="EMBL" id="MDT0619797.1"/>
    </source>
</evidence>
<dbReference type="InterPro" id="IPR010994">
    <property type="entry name" value="RuvA_2-like"/>
</dbReference>
<dbReference type="SUPFAM" id="SSF47781">
    <property type="entry name" value="RuvA domain 2-like"/>
    <property type="match status" value="1"/>
</dbReference>
<dbReference type="EMBL" id="JAVRHY010000021">
    <property type="protein sequence ID" value="MDT0619797.1"/>
    <property type="molecule type" value="Genomic_DNA"/>
</dbReference>
<feature type="domain" description="Helix-hairpin-helix DNA-binding motif class 1" evidence="2">
    <location>
        <begin position="31"/>
        <end position="50"/>
    </location>
</feature>
<feature type="signal peptide" evidence="1">
    <location>
        <begin position="1"/>
        <end position="21"/>
    </location>
</feature>
<dbReference type="PANTHER" id="PTHR21180:SF32">
    <property type="entry name" value="ENDONUCLEASE_EXONUCLEASE_PHOSPHATASE FAMILY DOMAIN-CONTAINING PROTEIN 1"/>
    <property type="match status" value="1"/>
</dbReference>
<reference evidence="3 4" key="1">
    <citation type="submission" date="2023-09" db="EMBL/GenBank/DDBJ databases">
        <authorList>
            <person name="Rey-Velasco X."/>
        </authorList>
    </citation>
    <scope>NUCLEOTIDE SEQUENCE [LARGE SCALE GENOMIC DNA]</scope>
    <source>
        <strain evidence="3 4">P385</strain>
    </source>
</reference>
<feature type="domain" description="Helix-hairpin-helix DNA-binding motif class 1" evidence="2">
    <location>
        <begin position="61"/>
        <end position="80"/>
    </location>
</feature>
<organism evidence="3 4">
    <name type="scientific">Spectribacter acetivorans</name>
    <dbReference type="NCBI Taxonomy" id="3075603"/>
    <lineage>
        <taxon>Bacteria</taxon>
        <taxon>Pseudomonadati</taxon>
        <taxon>Pseudomonadota</taxon>
        <taxon>Gammaproteobacteria</taxon>
        <taxon>Salinisphaerales</taxon>
        <taxon>Salinisphaeraceae</taxon>
        <taxon>Spectribacter</taxon>
    </lineage>
</organism>
<dbReference type="NCBIfam" id="TIGR00426">
    <property type="entry name" value="competence protein ComEA helix-hairpin-helix repeat region"/>
    <property type="match status" value="1"/>
</dbReference>
<protein>
    <submittedName>
        <fullName evidence="3">Helix-hairpin-helix domain-containing protein</fullName>
    </submittedName>
</protein>
<dbReference type="Pfam" id="PF12836">
    <property type="entry name" value="HHH_3"/>
    <property type="match status" value="1"/>
</dbReference>
<keyword evidence="4" id="KW-1185">Reference proteome</keyword>
<dbReference type="PANTHER" id="PTHR21180">
    <property type="entry name" value="ENDONUCLEASE/EXONUCLEASE/PHOSPHATASE FAMILY DOMAIN-CONTAINING PROTEIN 1"/>
    <property type="match status" value="1"/>
</dbReference>
<dbReference type="InterPro" id="IPR004509">
    <property type="entry name" value="Competence_ComEA_HhH"/>
</dbReference>
<sequence length="86" mass="9065">MKPIKLFLVTVLSLFAVAATAAVNINTASKSELTTLNGVGDVLAQGIIDQREAEGDFETKAEVMQVDGIGEKTLESIRDDITVGGE</sequence>
<dbReference type="Proteomes" id="UP001259982">
    <property type="component" value="Unassembled WGS sequence"/>
</dbReference>
<name>A0ABU3BBF3_9GAMM</name>
<evidence type="ECO:0000259" key="2">
    <source>
        <dbReference type="SMART" id="SM00278"/>
    </source>
</evidence>
<dbReference type="RefSeq" id="WP_311660463.1">
    <property type="nucleotide sequence ID" value="NZ_JAVRHY010000021.1"/>
</dbReference>
<comment type="caution">
    <text evidence="3">The sequence shown here is derived from an EMBL/GenBank/DDBJ whole genome shotgun (WGS) entry which is preliminary data.</text>
</comment>
<dbReference type="InterPro" id="IPR051675">
    <property type="entry name" value="Endo/Exo/Phosphatase_dom_1"/>
</dbReference>
<evidence type="ECO:0000313" key="4">
    <source>
        <dbReference type="Proteomes" id="UP001259982"/>
    </source>
</evidence>